<dbReference type="GO" id="GO:0008810">
    <property type="term" value="F:cellulase activity"/>
    <property type="evidence" value="ECO:0007669"/>
    <property type="project" value="UniProtKB-EC"/>
</dbReference>
<dbReference type="Gene3D" id="2.40.40.10">
    <property type="entry name" value="RlpA-like domain"/>
    <property type="match status" value="1"/>
</dbReference>
<evidence type="ECO:0000313" key="10">
    <source>
        <dbReference type="EMBL" id="KAK0742740.1"/>
    </source>
</evidence>
<gene>
    <name evidence="10" type="ORF">B0T18DRAFT_413641</name>
</gene>
<accession>A0AA40K1U0</accession>
<evidence type="ECO:0000256" key="5">
    <source>
        <dbReference type="ARBA" id="ARBA00023001"/>
    </source>
</evidence>
<dbReference type="EC" id="3.2.1.4" evidence="3"/>
<sequence length="124" mass="13702">MDNCCKCFELAWTDGPAVGKRLRVQVVNEGGNSTTANSRTFMILTPGGGVGPNIQGCEAQYGYDWGRKYGGVVKAEDCVTLPERLQAGCYWRWNWARGDVNGWGIDYERIECPRELTDVSGCKA</sequence>
<reference evidence="10" key="1">
    <citation type="submission" date="2023-06" db="EMBL/GenBank/DDBJ databases">
        <title>Genome-scale phylogeny and comparative genomics of the fungal order Sordariales.</title>
        <authorList>
            <consortium name="Lawrence Berkeley National Laboratory"/>
            <person name="Hensen N."/>
            <person name="Bonometti L."/>
            <person name="Westerberg I."/>
            <person name="Brannstrom I.O."/>
            <person name="Guillou S."/>
            <person name="Cros-Aarteil S."/>
            <person name="Calhoun S."/>
            <person name="Haridas S."/>
            <person name="Kuo A."/>
            <person name="Mondo S."/>
            <person name="Pangilinan J."/>
            <person name="Riley R."/>
            <person name="LaButti K."/>
            <person name="Andreopoulos B."/>
            <person name="Lipzen A."/>
            <person name="Chen C."/>
            <person name="Yanf M."/>
            <person name="Daum C."/>
            <person name="Ng V."/>
            <person name="Clum A."/>
            <person name="Steindorff A."/>
            <person name="Ohm R."/>
            <person name="Martin F."/>
            <person name="Silar P."/>
            <person name="Natvig D."/>
            <person name="Lalanne C."/>
            <person name="Gautier V."/>
            <person name="Ament-velasquez S.L."/>
            <person name="Kruys A."/>
            <person name="Hutchinson M.I."/>
            <person name="Powell A.J."/>
            <person name="Barry K."/>
            <person name="Miller A.N."/>
            <person name="Grigoriev I.V."/>
            <person name="Debuchy R."/>
            <person name="Gladieux P."/>
            <person name="Thoren M.H."/>
            <person name="Johannesson H."/>
        </authorList>
    </citation>
    <scope>NUCLEOTIDE SEQUENCE</scope>
    <source>
        <strain evidence="10">SMH3187-1</strain>
    </source>
</reference>
<comment type="similarity">
    <text evidence="2">Belongs to the glycosyl hydrolase 45 (cellulase K) family.</text>
</comment>
<dbReference type="GO" id="GO:0030245">
    <property type="term" value="P:cellulose catabolic process"/>
    <property type="evidence" value="ECO:0007669"/>
    <property type="project" value="UniProtKB-KW"/>
</dbReference>
<dbReference type="SUPFAM" id="SSF50685">
    <property type="entry name" value="Barwin-like endoglucanases"/>
    <property type="match status" value="1"/>
</dbReference>
<keyword evidence="7" id="KW-0326">Glycosidase</keyword>
<keyword evidence="6" id="KW-0119">Carbohydrate metabolism</keyword>
<evidence type="ECO:0000256" key="7">
    <source>
        <dbReference type="ARBA" id="ARBA00023295"/>
    </source>
</evidence>
<dbReference type="PANTHER" id="PTHR39730:SF1">
    <property type="entry name" value="ENDOGLUCANASE 1"/>
    <property type="match status" value="1"/>
</dbReference>
<name>A0AA40K1U0_9PEZI</name>
<keyword evidence="8" id="KW-0624">Polysaccharide degradation</keyword>
<evidence type="ECO:0000256" key="6">
    <source>
        <dbReference type="ARBA" id="ARBA00023277"/>
    </source>
</evidence>
<dbReference type="InterPro" id="IPR036908">
    <property type="entry name" value="RlpA-like_sf"/>
</dbReference>
<evidence type="ECO:0000256" key="4">
    <source>
        <dbReference type="ARBA" id="ARBA00022801"/>
    </source>
</evidence>
<organism evidence="10 11">
    <name type="scientific">Schizothecium vesticola</name>
    <dbReference type="NCBI Taxonomy" id="314040"/>
    <lineage>
        <taxon>Eukaryota</taxon>
        <taxon>Fungi</taxon>
        <taxon>Dikarya</taxon>
        <taxon>Ascomycota</taxon>
        <taxon>Pezizomycotina</taxon>
        <taxon>Sordariomycetes</taxon>
        <taxon>Sordariomycetidae</taxon>
        <taxon>Sordariales</taxon>
        <taxon>Schizotheciaceae</taxon>
        <taxon>Schizothecium</taxon>
    </lineage>
</organism>
<evidence type="ECO:0000256" key="2">
    <source>
        <dbReference type="ARBA" id="ARBA00007793"/>
    </source>
</evidence>
<dbReference type="EMBL" id="JAUKUD010000005">
    <property type="protein sequence ID" value="KAK0742740.1"/>
    <property type="molecule type" value="Genomic_DNA"/>
</dbReference>
<evidence type="ECO:0000256" key="1">
    <source>
        <dbReference type="ARBA" id="ARBA00000966"/>
    </source>
</evidence>
<keyword evidence="5" id="KW-0136">Cellulose degradation</keyword>
<evidence type="ECO:0000256" key="8">
    <source>
        <dbReference type="ARBA" id="ARBA00023326"/>
    </source>
</evidence>
<protein>
    <recommendedName>
        <fullName evidence="3">cellulase</fullName>
        <ecNumber evidence="3">3.2.1.4</ecNumber>
    </recommendedName>
</protein>
<dbReference type="Proteomes" id="UP001172155">
    <property type="component" value="Unassembled WGS sequence"/>
</dbReference>
<evidence type="ECO:0000259" key="9">
    <source>
        <dbReference type="Pfam" id="PF02015"/>
    </source>
</evidence>
<feature type="domain" description="Glycosyl hydrolases family 45 active site" evidence="9">
    <location>
        <begin position="2"/>
        <end position="123"/>
    </location>
</feature>
<dbReference type="InterPro" id="IPR052288">
    <property type="entry name" value="GH45_Enzymes"/>
</dbReference>
<comment type="catalytic activity">
    <reaction evidence="1">
        <text>Endohydrolysis of (1-&gt;4)-beta-D-glucosidic linkages in cellulose, lichenin and cereal beta-D-glucans.</text>
        <dbReference type="EC" id="3.2.1.4"/>
    </reaction>
</comment>
<comment type="caution">
    <text evidence="10">The sequence shown here is derived from an EMBL/GenBank/DDBJ whole genome shotgun (WGS) entry which is preliminary data.</text>
</comment>
<keyword evidence="4" id="KW-0378">Hydrolase</keyword>
<dbReference type="InterPro" id="IPR000334">
    <property type="entry name" value="Glyco_hydro_45"/>
</dbReference>
<dbReference type="PANTHER" id="PTHR39730">
    <property type="entry name" value="ENDOGLUCANASE 1"/>
    <property type="match status" value="1"/>
</dbReference>
<dbReference type="AlphaFoldDB" id="A0AA40K1U0"/>
<dbReference type="Pfam" id="PF02015">
    <property type="entry name" value="Glyco_hydro_45"/>
    <property type="match status" value="1"/>
</dbReference>
<evidence type="ECO:0000313" key="11">
    <source>
        <dbReference type="Proteomes" id="UP001172155"/>
    </source>
</evidence>
<keyword evidence="11" id="KW-1185">Reference proteome</keyword>
<evidence type="ECO:0000256" key="3">
    <source>
        <dbReference type="ARBA" id="ARBA00012601"/>
    </source>
</evidence>
<proteinExistence type="inferred from homology"/>